<proteinExistence type="predicted"/>
<dbReference type="GeneID" id="105298252"/>
<organism evidence="2 3">
    <name type="scientific">Pteropus vampyrus</name>
    <name type="common">Large flying fox</name>
    <dbReference type="NCBI Taxonomy" id="132908"/>
    <lineage>
        <taxon>Eukaryota</taxon>
        <taxon>Metazoa</taxon>
        <taxon>Chordata</taxon>
        <taxon>Craniata</taxon>
        <taxon>Vertebrata</taxon>
        <taxon>Euteleostomi</taxon>
        <taxon>Mammalia</taxon>
        <taxon>Eutheria</taxon>
        <taxon>Laurasiatheria</taxon>
        <taxon>Chiroptera</taxon>
        <taxon>Yinpterochiroptera</taxon>
        <taxon>Pteropodoidea</taxon>
        <taxon>Pteropodidae</taxon>
        <taxon>Pteropodinae</taxon>
        <taxon>Pteropus</taxon>
    </lineage>
</organism>
<dbReference type="AlphaFoldDB" id="A0A6P3QRG3"/>
<keyword evidence="2" id="KW-1185">Reference proteome</keyword>
<evidence type="ECO:0000313" key="3">
    <source>
        <dbReference type="RefSeq" id="XP_011367699.1"/>
    </source>
</evidence>
<protein>
    <submittedName>
        <fullName evidence="3">Protein WFDC11</fullName>
    </submittedName>
</protein>
<reference evidence="3" key="1">
    <citation type="submission" date="2025-08" db="UniProtKB">
        <authorList>
            <consortium name="RefSeq"/>
        </authorList>
    </citation>
    <scope>IDENTIFICATION</scope>
    <source>
        <tissue evidence="3">Kidney</tissue>
    </source>
</reference>
<name>A0A6P3QRG3_PTEVA</name>
<dbReference type="Proteomes" id="UP000515202">
    <property type="component" value="Unplaced"/>
</dbReference>
<dbReference type="CTD" id="259239"/>
<keyword evidence="1" id="KW-0732">Signal</keyword>
<dbReference type="KEGG" id="pvp:105298252"/>
<feature type="signal peptide" evidence="1">
    <location>
        <begin position="1"/>
        <end position="19"/>
    </location>
</feature>
<evidence type="ECO:0000256" key="1">
    <source>
        <dbReference type="SAM" id="SignalP"/>
    </source>
</evidence>
<feature type="chain" id="PRO_5028102014" evidence="1">
    <location>
        <begin position="20"/>
        <end position="90"/>
    </location>
</feature>
<accession>A0A6P3QRG3</accession>
<evidence type="ECO:0000313" key="2">
    <source>
        <dbReference type="Proteomes" id="UP000515202"/>
    </source>
</evidence>
<dbReference type="RefSeq" id="XP_011367699.1">
    <property type="nucleotide sequence ID" value="XM_011369397.1"/>
</dbReference>
<gene>
    <name evidence="3" type="primary">WFDC11</name>
</gene>
<dbReference type="OrthoDB" id="9542712at2759"/>
<sequence length="90" mass="10255">MVGIMKLWTSLHMTFLCMALLSVLGGFKENRVPGDERLIEECWGSPNIRDCAKKCSTTLKCGNMNRTCCWTYCGNICWKPIKTNARHLKP</sequence>